<dbReference type="PANTHER" id="PTHR44757">
    <property type="entry name" value="DIGUANYLATE CYCLASE DGCP"/>
    <property type="match status" value="1"/>
</dbReference>
<keyword evidence="3 5" id="KW-1133">Transmembrane helix</keyword>
<dbReference type="InterPro" id="IPR001610">
    <property type="entry name" value="PAC"/>
</dbReference>
<evidence type="ECO:0000256" key="5">
    <source>
        <dbReference type="SAM" id="Phobius"/>
    </source>
</evidence>
<keyword evidence="4 5" id="KW-0472">Membrane</keyword>
<feature type="transmembrane region" description="Helical" evidence="5">
    <location>
        <begin position="313"/>
        <end position="335"/>
    </location>
</feature>
<dbReference type="SUPFAM" id="SSF55073">
    <property type="entry name" value="Nucleotide cyclase"/>
    <property type="match status" value="1"/>
</dbReference>
<dbReference type="OrthoDB" id="9813903at2"/>
<dbReference type="CDD" id="cd00130">
    <property type="entry name" value="PAS"/>
    <property type="match status" value="1"/>
</dbReference>
<dbReference type="AlphaFoldDB" id="A0A5B8RX60"/>
<dbReference type="Pfam" id="PF00990">
    <property type="entry name" value="GGDEF"/>
    <property type="match status" value="1"/>
</dbReference>
<dbReference type="InterPro" id="IPR001633">
    <property type="entry name" value="EAL_dom"/>
</dbReference>
<dbReference type="InterPro" id="IPR000014">
    <property type="entry name" value="PAS"/>
</dbReference>
<dbReference type="Pfam" id="PF03924">
    <property type="entry name" value="CHASE"/>
    <property type="match status" value="1"/>
</dbReference>
<dbReference type="CDD" id="cd01948">
    <property type="entry name" value="EAL"/>
    <property type="match status" value="1"/>
</dbReference>
<dbReference type="GO" id="GO:0006355">
    <property type="term" value="P:regulation of DNA-templated transcription"/>
    <property type="evidence" value="ECO:0007669"/>
    <property type="project" value="InterPro"/>
</dbReference>
<dbReference type="InterPro" id="IPR052155">
    <property type="entry name" value="Biofilm_reg_signaling"/>
</dbReference>
<evidence type="ECO:0000259" key="9">
    <source>
        <dbReference type="PROSITE" id="PS50887"/>
    </source>
</evidence>
<dbReference type="InterPro" id="IPR000160">
    <property type="entry name" value="GGDEF_dom"/>
</dbReference>
<dbReference type="GO" id="GO:0016020">
    <property type="term" value="C:membrane"/>
    <property type="evidence" value="ECO:0007669"/>
    <property type="project" value="UniProtKB-SubCell"/>
</dbReference>
<dbReference type="SUPFAM" id="SSF141868">
    <property type="entry name" value="EAL domain-like"/>
    <property type="match status" value="1"/>
</dbReference>
<dbReference type="Pfam" id="PF13188">
    <property type="entry name" value="PAS_8"/>
    <property type="match status" value="1"/>
</dbReference>
<gene>
    <name evidence="10" type="ORF">FOZ74_14565</name>
</gene>
<feature type="domain" description="GGDEF" evidence="9">
    <location>
        <begin position="641"/>
        <end position="780"/>
    </location>
</feature>
<evidence type="ECO:0000259" key="6">
    <source>
        <dbReference type="PROSITE" id="PS50113"/>
    </source>
</evidence>
<dbReference type="EMBL" id="CP042344">
    <property type="protein sequence ID" value="QEA14151.1"/>
    <property type="molecule type" value="Genomic_DNA"/>
</dbReference>
<dbReference type="Pfam" id="PF00563">
    <property type="entry name" value="EAL"/>
    <property type="match status" value="1"/>
</dbReference>
<name>A0A5B8RX60_9BURK</name>
<proteinExistence type="predicted"/>
<dbReference type="GO" id="GO:0007165">
    <property type="term" value="P:signal transduction"/>
    <property type="evidence" value="ECO:0007669"/>
    <property type="project" value="UniProtKB-ARBA"/>
</dbReference>
<dbReference type="InterPro" id="IPR042240">
    <property type="entry name" value="CHASE_sf"/>
</dbReference>
<dbReference type="SMART" id="SM00086">
    <property type="entry name" value="PAC"/>
    <property type="match status" value="1"/>
</dbReference>
<dbReference type="InterPro" id="IPR035965">
    <property type="entry name" value="PAS-like_dom_sf"/>
</dbReference>
<evidence type="ECO:0000256" key="3">
    <source>
        <dbReference type="ARBA" id="ARBA00022989"/>
    </source>
</evidence>
<keyword evidence="11" id="KW-1185">Reference proteome</keyword>
<dbReference type="InterPro" id="IPR043128">
    <property type="entry name" value="Rev_trsase/Diguanyl_cyclase"/>
</dbReference>
<dbReference type="SUPFAM" id="SSF55785">
    <property type="entry name" value="PYP-like sensor domain (PAS domain)"/>
    <property type="match status" value="2"/>
</dbReference>
<evidence type="ECO:0000259" key="7">
    <source>
        <dbReference type="PROSITE" id="PS50839"/>
    </source>
</evidence>
<comment type="subcellular location">
    <subcellularLocation>
        <location evidence="1">Membrane</location>
    </subcellularLocation>
</comment>
<organism evidence="10 11">
    <name type="scientific">Comamonas flocculans</name>
    <dbReference type="NCBI Taxonomy" id="2597701"/>
    <lineage>
        <taxon>Bacteria</taxon>
        <taxon>Pseudomonadati</taxon>
        <taxon>Pseudomonadota</taxon>
        <taxon>Betaproteobacteria</taxon>
        <taxon>Burkholderiales</taxon>
        <taxon>Comamonadaceae</taxon>
        <taxon>Comamonas</taxon>
    </lineage>
</organism>
<evidence type="ECO:0000256" key="1">
    <source>
        <dbReference type="ARBA" id="ARBA00004370"/>
    </source>
</evidence>
<dbReference type="InterPro" id="IPR035919">
    <property type="entry name" value="EAL_sf"/>
</dbReference>
<dbReference type="InterPro" id="IPR006189">
    <property type="entry name" value="CHASE_dom"/>
</dbReference>
<feature type="domain" description="EAL" evidence="8">
    <location>
        <begin position="789"/>
        <end position="1042"/>
    </location>
</feature>
<dbReference type="PROSITE" id="PS50883">
    <property type="entry name" value="EAL"/>
    <property type="match status" value="1"/>
</dbReference>
<dbReference type="Proteomes" id="UP000321199">
    <property type="component" value="Chromosome"/>
</dbReference>
<dbReference type="PROSITE" id="PS50839">
    <property type="entry name" value="CHASE"/>
    <property type="match status" value="1"/>
</dbReference>
<dbReference type="InterPro" id="IPR029787">
    <property type="entry name" value="Nucleotide_cyclase"/>
</dbReference>
<evidence type="ECO:0000313" key="10">
    <source>
        <dbReference type="EMBL" id="QEA14151.1"/>
    </source>
</evidence>
<dbReference type="SMART" id="SM00267">
    <property type="entry name" value="GGDEF"/>
    <property type="match status" value="1"/>
</dbReference>
<evidence type="ECO:0000256" key="4">
    <source>
        <dbReference type="ARBA" id="ARBA00023136"/>
    </source>
</evidence>
<accession>A0A5B8RX60</accession>
<evidence type="ECO:0000313" key="11">
    <source>
        <dbReference type="Proteomes" id="UP000321199"/>
    </source>
</evidence>
<dbReference type="Gene3D" id="3.20.20.450">
    <property type="entry name" value="EAL domain"/>
    <property type="match status" value="1"/>
</dbReference>
<dbReference type="Gene3D" id="3.30.450.350">
    <property type="entry name" value="CHASE domain"/>
    <property type="match status" value="1"/>
</dbReference>
<dbReference type="Gene3D" id="3.30.70.270">
    <property type="match status" value="1"/>
</dbReference>
<feature type="domain" description="PAC" evidence="6">
    <location>
        <begin position="429"/>
        <end position="481"/>
    </location>
</feature>
<evidence type="ECO:0000259" key="8">
    <source>
        <dbReference type="PROSITE" id="PS50883"/>
    </source>
</evidence>
<dbReference type="NCBIfam" id="TIGR00229">
    <property type="entry name" value="sensory_box"/>
    <property type="match status" value="2"/>
</dbReference>
<dbReference type="PANTHER" id="PTHR44757:SF2">
    <property type="entry name" value="BIOFILM ARCHITECTURE MAINTENANCE PROTEIN MBAA"/>
    <property type="match status" value="1"/>
</dbReference>
<reference evidence="10 11" key="1">
    <citation type="submission" date="2019-07" db="EMBL/GenBank/DDBJ databases">
        <title>Complete genome sequence of Comamonas sp. NLF 7-7 isolated from livestock.</title>
        <authorList>
            <person name="Kim D.H."/>
            <person name="Kim J.G."/>
        </authorList>
    </citation>
    <scope>NUCLEOTIDE SEQUENCE [LARGE SCALE GENOMIC DNA]</scope>
    <source>
        <strain evidence="10 11">NLF 7-7</strain>
    </source>
</reference>
<dbReference type="Pfam" id="PF00989">
    <property type="entry name" value="PAS"/>
    <property type="match status" value="1"/>
</dbReference>
<dbReference type="GO" id="GO:0003824">
    <property type="term" value="F:catalytic activity"/>
    <property type="evidence" value="ECO:0007669"/>
    <property type="project" value="UniProtKB-ARBA"/>
</dbReference>
<protein>
    <submittedName>
        <fullName evidence="10">EAL domain-containing protein</fullName>
    </submittedName>
</protein>
<dbReference type="RefSeq" id="WP_146913732.1">
    <property type="nucleotide sequence ID" value="NZ_CP042344.1"/>
</dbReference>
<dbReference type="SMART" id="SM01079">
    <property type="entry name" value="CHASE"/>
    <property type="match status" value="1"/>
</dbReference>
<dbReference type="FunFam" id="3.20.20.450:FF:000001">
    <property type="entry name" value="Cyclic di-GMP phosphodiesterase yahA"/>
    <property type="match status" value="1"/>
</dbReference>
<dbReference type="InterPro" id="IPR013767">
    <property type="entry name" value="PAS_fold"/>
</dbReference>
<dbReference type="Gene3D" id="3.30.450.20">
    <property type="entry name" value="PAS domain"/>
    <property type="match status" value="2"/>
</dbReference>
<dbReference type="KEGG" id="cof:FOZ74_14565"/>
<dbReference type="CDD" id="cd01949">
    <property type="entry name" value="GGDEF"/>
    <property type="match status" value="1"/>
</dbReference>
<dbReference type="NCBIfam" id="TIGR00254">
    <property type="entry name" value="GGDEF"/>
    <property type="match status" value="1"/>
</dbReference>
<dbReference type="PROSITE" id="PS50887">
    <property type="entry name" value="GGDEF"/>
    <property type="match status" value="1"/>
</dbReference>
<evidence type="ECO:0000256" key="2">
    <source>
        <dbReference type="ARBA" id="ARBA00022692"/>
    </source>
</evidence>
<sequence>MHPSRPSQHFPWHWLPVALVLALGLLGSYGLWRYQSTLTKELVRERFEAKVANVTAALQQQVELQVDLLSGLRNLMSVEPHLSRRDFEWALGQLDVMRTHPSVEHIDFVRQVPAQERAGFEELALGQPHLSGRPPLGFKVHPAQTLPEYFVVDFTWPVSGNEARLGLELHSQPVALEAYSRARRTGQLAASAPFMQHGAVGVTLNLPVFDHTQDLSMEQGFIGTIGLTVNVPRLLEILRRNSETDGLSLELSDRGLVAASQPSEPRSMAAITQTPWDAASGREIDLPVGGRRWQLRFMPEPQLLSEVERYRPATAAGAGVLITLLLAALVAVLALRRLHALQDADAALARQQSSENRFQAVFNQASVGIVQLHPETGKVLRANRYFCDLLGYSQAQLQQMRFSDYTVADDMQLSWDAFSQLVNQQTEGSRLEKRYRRKDGGVVWVDISATLMKAAGDETASHLVIAQDISARKRMELELARSEERYRDIFNHMPVGVAHVDQGQILYLNDRHVQICGYSMNDVADIDEWWRCVVPDEQERERARAAWQAARDAAQFEVDGTIRPVNFVLTAKGGTRREVELSGMAADTGHIVVLVDESQRKRAEQEIAYLARTDVLTGLVNRRVLLERLQQAVERAERSGQYGAVLMLGIDRFKTINETFGHEVGDRLLALVARRLSGRVPAQDTVARHGGDVFVVVLGDLAGSAEEAALAVQNLADRLLEAVAEPYKIGQGRPLQASLSVGVARFGREAVTAEELLKRSDMAMYAAKAAGRGLLRFFDPAMQVAVAERVQLESDMRSGIEAGQFELYYQPKVQQGRIIGAEALVRWNHPERGLVSPLQFVPLAEESGLILPLGEWVMKSACEQLARWSTHPVLGHLSVSVNVSALQFRQPEFAQQVLATLATTGAPTRLLKFELTESMLIGDIEATITKMGQLRGYGVRFSLDDFGTGYSSLSYLKRLPLDEIKIDQSFVRHVLTDPNEAAIARTIIALGASLDLEVIAEGVETEEQRVFLERNGCDMWQGYLLSKPVSLAAFEALVHARTPAPGAEP</sequence>
<dbReference type="SMART" id="SM00052">
    <property type="entry name" value="EAL"/>
    <property type="match status" value="1"/>
</dbReference>
<dbReference type="InterPro" id="IPR000700">
    <property type="entry name" value="PAS-assoc_C"/>
</dbReference>
<feature type="domain" description="CHASE" evidence="7">
    <location>
        <begin position="140"/>
        <end position="251"/>
    </location>
</feature>
<dbReference type="SMART" id="SM00091">
    <property type="entry name" value="PAS"/>
    <property type="match status" value="2"/>
</dbReference>
<dbReference type="PROSITE" id="PS50113">
    <property type="entry name" value="PAC"/>
    <property type="match status" value="1"/>
</dbReference>
<keyword evidence="2 5" id="KW-0812">Transmembrane</keyword>
<feature type="transmembrane region" description="Helical" evidence="5">
    <location>
        <begin position="12"/>
        <end position="32"/>
    </location>
</feature>